<accession>A0ABX8WKC7</accession>
<evidence type="ECO:0000256" key="1">
    <source>
        <dbReference type="SAM" id="MobiDB-lite"/>
    </source>
</evidence>
<dbReference type="Proteomes" id="UP000825799">
    <property type="component" value="Chromosome"/>
</dbReference>
<dbReference type="InterPro" id="IPR011033">
    <property type="entry name" value="PRC_barrel-like_sf"/>
</dbReference>
<feature type="domain" description="PRC-barrel" evidence="2">
    <location>
        <begin position="309"/>
        <end position="376"/>
    </location>
</feature>
<reference evidence="3 4" key="1">
    <citation type="submission" date="2021-08" db="EMBL/GenBank/DDBJ databases">
        <title>Devosia salina sp. nov., isolated from the South China Sea sediment.</title>
        <authorList>
            <person name="Zhou Z."/>
        </authorList>
    </citation>
    <scope>NUCLEOTIDE SEQUENCE [LARGE SCALE GENOMIC DNA]</scope>
    <source>
        <strain evidence="3 4">SCS-3</strain>
    </source>
</reference>
<evidence type="ECO:0000313" key="3">
    <source>
        <dbReference type="EMBL" id="QYO78204.1"/>
    </source>
</evidence>
<dbReference type="EMBL" id="CP080590">
    <property type="protein sequence ID" value="QYO78204.1"/>
    <property type="molecule type" value="Genomic_DNA"/>
</dbReference>
<dbReference type="InterPro" id="IPR027275">
    <property type="entry name" value="PRC-brl_dom"/>
</dbReference>
<dbReference type="SUPFAM" id="SSF50346">
    <property type="entry name" value="PRC-barrel domain"/>
    <property type="match status" value="1"/>
</dbReference>
<name>A0ABX8WKC7_9HYPH</name>
<dbReference type="Gene3D" id="2.30.30.240">
    <property type="entry name" value="PRC-barrel domain"/>
    <property type="match status" value="1"/>
</dbReference>
<feature type="region of interest" description="Disordered" evidence="1">
    <location>
        <begin position="168"/>
        <end position="208"/>
    </location>
</feature>
<organism evidence="3 4">
    <name type="scientific">Devosia salina</name>
    <dbReference type="NCBI Taxonomy" id="2860336"/>
    <lineage>
        <taxon>Bacteria</taxon>
        <taxon>Pseudomonadati</taxon>
        <taxon>Pseudomonadota</taxon>
        <taxon>Alphaproteobacteria</taxon>
        <taxon>Hyphomicrobiales</taxon>
        <taxon>Devosiaceae</taxon>
        <taxon>Devosia</taxon>
    </lineage>
</organism>
<evidence type="ECO:0000313" key="4">
    <source>
        <dbReference type="Proteomes" id="UP000825799"/>
    </source>
</evidence>
<evidence type="ECO:0000259" key="2">
    <source>
        <dbReference type="Pfam" id="PF05239"/>
    </source>
</evidence>
<dbReference type="RefSeq" id="WP_220306683.1">
    <property type="nucleotide sequence ID" value="NZ_CP080590.1"/>
</dbReference>
<sequence>MTTAIGATVLTPVAYAQTSADYAEQQQHCEALRALSSEQSDRLRAEWVQESRSVVEAGNQERCQTYYDQANEALGPNGQQMDREAAARIVVTQPDPEVNVRQQAPLVSVTQQEPRVRVDQGQPQIIVRQAQPNVRVQIPQPIITIDQPQPEIIVRMPEPDVAVTNPKPQVEVRQQPPQVNVTQPEPQVSVQADQSQASQADQDDSNVDLQRQEPRVQVQSTGNEAQIDVQRQQPNVQYEQAEPNIQVERQGEPEIRFNQTGEPNIRFEDAGASQQVGQRGDDNAQRDMQRAREMLRQDQQMEAGQPLDYYAGDLRGLDLRNARDQQLGTIDRVILDGNRHYVVLTDGQRLGLGDQEVAIPLDTISVIDGVLILRGMSQEDINAMSGVDTQNAQALGNDDRVEIGSQ</sequence>
<feature type="compositionally biased region" description="Low complexity" evidence="1">
    <location>
        <begin position="168"/>
        <end position="200"/>
    </location>
</feature>
<gene>
    <name evidence="3" type="ORF">K1X15_06495</name>
</gene>
<dbReference type="Pfam" id="PF05239">
    <property type="entry name" value="PRC"/>
    <property type="match status" value="1"/>
</dbReference>
<protein>
    <submittedName>
        <fullName evidence="3">PRC-barrel domain-containing protein</fullName>
    </submittedName>
</protein>
<proteinExistence type="predicted"/>
<keyword evidence="4" id="KW-1185">Reference proteome</keyword>